<evidence type="ECO:0000313" key="2">
    <source>
        <dbReference type="Proteomes" id="UP001258017"/>
    </source>
</evidence>
<dbReference type="Proteomes" id="UP001258017">
    <property type="component" value="Unassembled WGS sequence"/>
</dbReference>
<keyword evidence="2" id="KW-1185">Reference proteome</keyword>
<name>A0AAD9VSF8_9HYME</name>
<comment type="caution">
    <text evidence="1">The sequence shown here is derived from an EMBL/GenBank/DDBJ whole genome shotgun (WGS) entry which is preliminary data.</text>
</comment>
<dbReference type="EMBL" id="JAIFRP010000021">
    <property type="protein sequence ID" value="KAK2585363.1"/>
    <property type="molecule type" value="Genomic_DNA"/>
</dbReference>
<dbReference type="SUPFAM" id="SSF55729">
    <property type="entry name" value="Acyl-CoA N-acyltransferases (Nat)"/>
    <property type="match status" value="1"/>
</dbReference>
<accession>A0AAD9VSF8</accession>
<protein>
    <recommendedName>
        <fullName evidence="3">N-acetyltransferase domain-containing protein</fullName>
    </recommendedName>
</protein>
<proteinExistence type="predicted"/>
<dbReference type="AlphaFoldDB" id="A0AAD9VSF8"/>
<reference evidence="1" key="2">
    <citation type="journal article" date="2023" name="Commun. Biol.">
        <title>Intrasexual cuticular hydrocarbon dimorphism in a wasp sheds light on hydrocarbon biosynthesis genes in Hymenoptera.</title>
        <authorList>
            <person name="Moris V.C."/>
            <person name="Podsiadlowski L."/>
            <person name="Martin S."/>
            <person name="Oeyen J.P."/>
            <person name="Donath A."/>
            <person name="Petersen M."/>
            <person name="Wilbrandt J."/>
            <person name="Misof B."/>
            <person name="Liedtke D."/>
            <person name="Thamm M."/>
            <person name="Scheiner R."/>
            <person name="Schmitt T."/>
            <person name="Niehuis O."/>
        </authorList>
    </citation>
    <scope>NUCLEOTIDE SEQUENCE</scope>
    <source>
        <strain evidence="1">GBR_01_08_01A</strain>
    </source>
</reference>
<dbReference type="PANTHER" id="PTHR20905:SF1">
    <property type="entry name" value="AT07410P-RELATED"/>
    <property type="match status" value="1"/>
</dbReference>
<gene>
    <name evidence="1" type="ORF">KPH14_010040</name>
</gene>
<dbReference type="InterPro" id="IPR016181">
    <property type="entry name" value="Acyl_CoA_acyltransferase"/>
</dbReference>
<dbReference type="GO" id="GO:0008080">
    <property type="term" value="F:N-acetyltransferase activity"/>
    <property type="evidence" value="ECO:0007669"/>
    <property type="project" value="TreeGrafter"/>
</dbReference>
<sequence length="223" mass="25194">MKKTYISSIPGYSIVLAQEDQLPEILSFLHKFFDKEETMFKSLYANTMVTDEEVKLIAKDHEKLQRGIFEHSPCLVVVHESTKKIVGVNLMILSKNPRLSDESDGVSAIFSKNAPCSKLVQEYFEYLSILSEQVDLYDKFPRAKAALEFYAIAVDKNHRRMGLSVDLTRAGASLAKTYPDVGFVFGVYTSLYSKRSAEKVGMKSISDTDLLTYKNIKVLRQPG</sequence>
<evidence type="ECO:0008006" key="3">
    <source>
        <dbReference type="Google" id="ProtNLM"/>
    </source>
</evidence>
<organism evidence="1 2">
    <name type="scientific">Odynerus spinipes</name>
    <dbReference type="NCBI Taxonomy" id="1348599"/>
    <lineage>
        <taxon>Eukaryota</taxon>
        <taxon>Metazoa</taxon>
        <taxon>Ecdysozoa</taxon>
        <taxon>Arthropoda</taxon>
        <taxon>Hexapoda</taxon>
        <taxon>Insecta</taxon>
        <taxon>Pterygota</taxon>
        <taxon>Neoptera</taxon>
        <taxon>Endopterygota</taxon>
        <taxon>Hymenoptera</taxon>
        <taxon>Apocrita</taxon>
        <taxon>Aculeata</taxon>
        <taxon>Vespoidea</taxon>
        <taxon>Vespidae</taxon>
        <taxon>Eumeninae</taxon>
        <taxon>Odynerus</taxon>
    </lineage>
</organism>
<reference evidence="1" key="1">
    <citation type="submission" date="2021-08" db="EMBL/GenBank/DDBJ databases">
        <authorList>
            <person name="Misof B."/>
            <person name="Oliver O."/>
            <person name="Podsiadlowski L."/>
            <person name="Donath A."/>
            <person name="Peters R."/>
            <person name="Mayer C."/>
            <person name="Rust J."/>
            <person name="Gunkel S."/>
            <person name="Lesny P."/>
            <person name="Martin S."/>
            <person name="Oeyen J.P."/>
            <person name="Petersen M."/>
            <person name="Panagiotis P."/>
            <person name="Wilbrandt J."/>
            <person name="Tanja T."/>
        </authorList>
    </citation>
    <scope>NUCLEOTIDE SEQUENCE</scope>
    <source>
        <strain evidence="1">GBR_01_08_01A</strain>
        <tissue evidence="1">Thorax + abdomen</tissue>
    </source>
</reference>
<dbReference type="Gene3D" id="3.40.630.30">
    <property type="match status" value="1"/>
</dbReference>
<dbReference type="PANTHER" id="PTHR20905">
    <property type="entry name" value="N-ACETYLTRANSFERASE-RELATED"/>
    <property type="match status" value="1"/>
</dbReference>
<evidence type="ECO:0000313" key="1">
    <source>
        <dbReference type="EMBL" id="KAK2585363.1"/>
    </source>
</evidence>